<dbReference type="Proteomes" id="UP000029858">
    <property type="component" value="Unassembled WGS sequence"/>
</dbReference>
<dbReference type="InterPro" id="IPR000182">
    <property type="entry name" value="GNAT_dom"/>
</dbReference>
<dbReference type="InterPro" id="IPR052777">
    <property type="entry name" value="Acetyltransferase_Enz"/>
</dbReference>
<dbReference type="Pfam" id="PF00583">
    <property type="entry name" value="Acetyltransf_1"/>
    <property type="match status" value="1"/>
</dbReference>
<dbReference type="PANTHER" id="PTHR43305:SF1">
    <property type="entry name" value="FAMILY N-ACETYLTRANSFERASE, PUTATIVE (AFU_ORTHOLOGUE AFUA_2G01380)-RELATED"/>
    <property type="match status" value="1"/>
</dbReference>
<name>A0A099GF43_9RHOB</name>
<evidence type="ECO:0000313" key="3">
    <source>
        <dbReference type="Proteomes" id="UP000029858"/>
    </source>
</evidence>
<dbReference type="PROSITE" id="PS51186">
    <property type="entry name" value="GNAT"/>
    <property type="match status" value="1"/>
</dbReference>
<dbReference type="PANTHER" id="PTHR43305">
    <property type="entry name" value="FAMILY N-ACETYLTRANSFERASE, PUTATIVE (AFU_ORTHOLOGUE AFUA_2G01380)-RELATED"/>
    <property type="match status" value="1"/>
</dbReference>
<feature type="domain" description="N-acetyltransferase" evidence="1">
    <location>
        <begin position="2"/>
        <end position="159"/>
    </location>
</feature>
<gene>
    <name evidence="2" type="ORF">IX56_12060</name>
</gene>
<dbReference type="GO" id="GO:0016747">
    <property type="term" value="F:acyltransferase activity, transferring groups other than amino-acyl groups"/>
    <property type="evidence" value="ECO:0007669"/>
    <property type="project" value="InterPro"/>
</dbReference>
<dbReference type="EMBL" id="JRKQ01000067">
    <property type="protein sequence ID" value="KGJ21445.1"/>
    <property type="molecule type" value="Genomic_DNA"/>
</dbReference>
<dbReference type="SUPFAM" id="SSF55729">
    <property type="entry name" value="Acyl-CoA N-acyltransferases (Nat)"/>
    <property type="match status" value="1"/>
</dbReference>
<dbReference type="AlphaFoldDB" id="A0A099GF43"/>
<accession>A0A099GF43</accession>
<reference evidence="2 3" key="2">
    <citation type="submission" date="2014-10" db="EMBL/GenBank/DDBJ databases">
        <title>Paracoccus sanguinis sp. nov., isolated from clinical specimens of New York State patients.</title>
        <authorList>
            <person name="Mingle L.A."/>
            <person name="Cole J.A."/>
            <person name="Lapierre P."/>
            <person name="Musser K.A."/>
        </authorList>
    </citation>
    <scope>NUCLEOTIDE SEQUENCE [LARGE SCALE GENOMIC DNA]</scope>
    <source>
        <strain evidence="2 3">5503</strain>
    </source>
</reference>
<organism evidence="2 3">
    <name type="scientific">Paracoccus sanguinis</name>
    <dbReference type="NCBI Taxonomy" id="1545044"/>
    <lineage>
        <taxon>Bacteria</taxon>
        <taxon>Pseudomonadati</taxon>
        <taxon>Pseudomonadota</taxon>
        <taxon>Alphaproteobacteria</taxon>
        <taxon>Rhodobacterales</taxon>
        <taxon>Paracoccaceae</taxon>
        <taxon>Paracoccus</taxon>
    </lineage>
</organism>
<dbReference type="Gene3D" id="3.40.630.30">
    <property type="match status" value="1"/>
</dbReference>
<comment type="caution">
    <text evidence="2">The sequence shown here is derived from an EMBL/GenBank/DDBJ whole genome shotgun (WGS) entry which is preliminary data.</text>
</comment>
<reference evidence="2 3" key="1">
    <citation type="submission" date="2014-09" db="EMBL/GenBank/DDBJ databases">
        <authorList>
            <person name="McGinnis J.M."/>
            <person name="Wolfgang W.J."/>
        </authorList>
    </citation>
    <scope>NUCLEOTIDE SEQUENCE [LARGE SCALE GENOMIC DNA]</scope>
    <source>
        <strain evidence="2 3">5503</strain>
    </source>
</reference>
<dbReference type="CDD" id="cd04301">
    <property type="entry name" value="NAT_SF"/>
    <property type="match status" value="1"/>
</dbReference>
<evidence type="ECO:0000259" key="1">
    <source>
        <dbReference type="PROSITE" id="PS51186"/>
    </source>
</evidence>
<dbReference type="RefSeq" id="WP_036710600.1">
    <property type="nucleotide sequence ID" value="NZ_JRKQ01000067.1"/>
</dbReference>
<dbReference type="InterPro" id="IPR016181">
    <property type="entry name" value="Acyl_CoA_acyltransferase"/>
</dbReference>
<evidence type="ECO:0000313" key="2">
    <source>
        <dbReference type="EMBL" id="KGJ21445.1"/>
    </source>
</evidence>
<protein>
    <recommendedName>
        <fullName evidence="1">N-acetyltransferase domain-containing protein</fullName>
    </recommendedName>
</protein>
<proteinExistence type="predicted"/>
<sequence length="163" mass="17290">MISIRPVDLPGDLPAVRALFKAYIDSLRQDFGLDLGFQNVEAELAALPGAYAPPQGALLLAELDGSVVGLAAMRPLPCGSAEMKRMYLRPAARGGGVGRALAEAIVAAARAGGYRRIRLDTQRDFGAAVALYRSLGFAETARYNDNPLPRAMFMALDLTPDAA</sequence>